<dbReference type="PANTHER" id="PTHR42760">
    <property type="entry name" value="SHORT-CHAIN DEHYDROGENASES/REDUCTASES FAMILY MEMBER"/>
    <property type="match status" value="1"/>
</dbReference>
<dbReference type="RefSeq" id="WP_284281604.1">
    <property type="nucleotide sequence ID" value="NZ_BSOJ01000019.1"/>
</dbReference>
<evidence type="ECO:0000313" key="4">
    <source>
        <dbReference type="Proteomes" id="UP001156664"/>
    </source>
</evidence>
<dbReference type="PANTHER" id="PTHR42760:SF133">
    <property type="entry name" value="3-OXOACYL-[ACYL-CARRIER-PROTEIN] REDUCTASE"/>
    <property type="match status" value="1"/>
</dbReference>
<dbReference type="CDD" id="cd05233">
    <property type="entry name" value="SDR_c"/>
    <property type="match status" value="1"/>
</dbReference>
<dbReference type="SUPFAM" id="SSF51735">
    <property type="entry name" value="NAD(P)-binding Rossmann-fold domains"/>
    <property type="match status" value="1"/>
</dbReference>
<reference evidence="4" key="1">
    <citation type="journal article" date="2019" name="Int. J. Syst. Evol. Microbiol.">
        <title>The Global Catalogue of Microorganisms (GCM) 10K type strain sequencing project: providing services to taxonomists for standard genome sequencing and annotation.</title>
        <authorList>
            <consortium name="The Broad Institute Genomics Platform"/>
            <consortium name="The Broad Institute Genome Sequencing Center for Infectious Disease"/>
            <person name="Wu L."/>
            <person name="Ma J."/>
        </authorList>
    </citation>
    <scope>NUCLEOTIDE SEQUENCE [LARGE SCALE GENOMIC DNA]</scope>
    <source>
        <strain evidence="4">NBRC 105857</strain>
    </source>
</reference>
<gene>
    <name evidence="3" type="primary">fabG_4</name>
    <name evidence="3" type="ORF">GCM10007875_20070</name>
</gene>
<evidence type="ECO:0000256" key="1">
    <source>
        <dbReference type="ARBA" id="ARBA00006484"/>
    </source>
</evidence>
<dbReference type="PRINTS" id="PR00081">
    <property type="entry name" value="GDHRDH"/>
</dbReference>
<evidence type="ECO:0000256" key="2">
    <source>
        <dbReference type="ARBA" id="ARBA00023002"/>
    </source>
</evidence>
<keyword evidence="4" id="KW-1185">Reference proteome</keyword>
<protein>
    <submittedName>
        <fullName evidence="3">Short-chain dehydrogenase</fullName>
    </submittedName>
</protein>
<proteinExistence type="inferred from homology"/>
<dbReference type="Pfam" id="PF13561">
    <property type="entry name" value="adh_short_C2"/>
    <property type="match status" value="1"/>
</dbReference>
<accession>A0ABQ5YTZ7</accession>
<keyword evidence="2" id="KW-0560">Oxidoreductase</keyword>
<name>A0ABQ5YTZ7_9BURK</name>
<dbReference type="EMBL" id="BSOJ01000019">
    <property type="protein sequence ID" value="GLR26917.1"/>
    <property type="molecule type" value="Genomic_DNA"/>
</dbReference>
<organism evidence="3 4">
    <name type="scientific">Limnobacter litoralis</name>
    <dbReference type="NCBI Taxonomy" id="481366"/>
    <lineage>
        <taxon>Bacteria</taxon>
        <taxon>Pseudomonadati</taxon>
        <taxon>Pseudomonadota</taxon>
        <taxon>Betaproteobacteria</taxon>
        <taxon>Burkholderiales</taxon>
        <taxon>Burkholderiaceae</taxon>
        <taxon>Limnobacter</taxon>
    </lineage>
</organism>
<dbReference type="Gene3D" id="3.40.50.720">
    <property type="entry name" value="NAD(P)-binding Rossmann-like Domain"/>
    <property type="match status" value="1"/>
</dbReference>
<comment type="caution">
    <text evidence="3">The sequence shown here is derived from an EMBL/GenBank/DDBJ whole genome shotgun (WGS) entry which is preliminary data.</text>
</comment>
<dbReference type="InterPro" id="IPR002347">
    <property type="entry name" value="SDR_fam"/>
</dbReference>
<sequence length="244" mass="26058">MITGGASGIGLSCASAVAKAGGNVLVSASRKPEKTQQAIAHLKAINSAIDVKAFPCEVGQEASVSAFFAAIAQAGIQIDHVIHSAGISPNTEFFDQTQAEWDQVQNTNATGSFLVTKYAALAMKNNPVRGDFRGKILLVTSTNGINSWDPVSAHYDASKAANNLFVRVAAEKLSEDQICINGLAPGWINTDLNATLPPDVREKESAKIWMKRWAEPDEMAHCALHLLTMPYLMGQVVMADGGYR</sequence>
<evidence type="ECO:0000313" key="3">
    <source>
        <dbReference type="EMBL" id="GLR26917.1"/>
    </source>
</evidence>
<dbReference type="Proteomes" id="UP001156664">
    <property type="component" value="Unassembled WGS sequence"/>
</dbReference>
<comment type="similarity">
    <text evidence="1">Belongs to the short-chain dehydrogenases/reductases (SDR) family.</text>
</comment>
<dbReference type="InterPro" id="IPR036291">
    <property type="entry name" value="NAD(P)-bd_dom_sf"/>
</dbReference>